<comment type="caution">
    <text evidence="2">The sequence shown here is derived from an EMBL/GenBank/DDBJ whole genome shotgun (WGS) entry which is preliminary data.</text>
</comment>
<accession>A0A7J6E2M2</accession>
<proteinExistence type="predicted"/>
<feature type="compositionally biased region" description="Polar residues" evidence="1">
    <location>
        <begin position="72"/>
        <end position="81"/>
    </location>
</feature>
<evidence type="ECO:0000313" key="2">
    <source>
        <dbReference type="EMBL" id="KAF4352655.1"/>
    </source>
</evidence>
<dbReference type="Proteomes" id="UP000583929">
    <property type="component" value="Unassembled WGS sequence"/>
</dbReference>
<evidence type="ECO:0000313" key="3">
    <source>
        <dbReference type="Proteomes" id="UP000583929"/>
    </source>
</evidence>
<reference evidence="2 3" key="1">
    <citation type="journal article" date="2020" name="bioRxiv">
        <title>Sequence and annotation of 42 cannabis genomes reveals extensive copy number variation in cannabinoid synthesis and pathogen resistance genes.</title>
        <authorList>
            <person name="Mckernan K.J."/>
            <person name="Helbert Y."/>
            <person name="Kane L.T."/>
            <person name="Ebling H."/>
            <person name="Zhang L."/>
            <person name="Liu B."/>
            <person name="Eaton Z."/>
            <person name="Mclaughlin S."/>
            <person name="Kingan S."/>
            <person name="Baybayan P."/>
            <person name="Concepcion G."/>
            <person name="Jordan M."/>
            <person name="Riva A."/>
            <person name="Barbazuk W."/>
            <person name="Harkins T."/>
        </authorList>
    </citation>
    <scope>NUCLEOTIDE SEQUENCE [LARGE SCALE GENOMIC DNA]</scope>
    <source>
        <strain evidence="3">cv. Jamaican Lion 4</strain>
        <tissue evidence="2">Leaf</tissue>
    </source>
</reference>
<protein>
    <submittedName>
        <fullName evidence="2">Uncharacterized protein</fullName>
    </submittedName>
</protein>
<organism evidence="2 3">
    <name type="scientific">Cannabis sativa</name>
    <name type="common">Hemp</name>
    <name type="synonym">Marijuana</name>
    <dbReference type="NCBI Taxonomy" id="3483"/>
    <lineage>
        <taxon>Eukaryota</taxon>
        <taxon>Viridiplantae</taxon>
        <taxon>Streptophyta</taxon>
        <taxon>Embryophyta</taxon>
        <taxon>Tracheophyta</taxon>
        <taxon>Spermatophyta</taxon>
        <taxon>Magnoliopsida</taxon>
        <taxon>eudicotyledons</taxon>
        <taxon>Gunneridae</taxon>
        <taxon>Pentapetalae</taxon>
        <taxon>rosids</taxon>
        <taxon>fabids</taxon>
        <taxon>Rosales</taxon>
        <taxon>Cannabaceae</taxon>
        <taxon>Cannabis</taxon>
    </lineage>
</organism>
<dbReference type="AlphaFoldDB" id="A0A7J6E2M2"/>
<name>A0A7J6E2M2_CANSA</name>
<dbReference type="EMBL" id="JAATIQ010000523">
    <property type="protein sequence ID" value="KAF4352655.1"/>
    <property type="molecule type" value="Genomic_DNA"/>
</dbReference>
<gene>
    <name evidence="2" type="ORF">G4B88_012558</name>
</gene>
<feature type="compositionally biased region" description="Polar residues" evidence="1">
    <location>
        <begin position="95"/>
        <end position="104"/>
    </location>
</feature>
<feature type="region of interest" description="Disordered" evidence="1">
    <location>
        <begin position="69"/>
        <end position="104"/>
    </location>
</feature>
<keyword evidence="3" id="KW-1185">Reference proteome</keyword>
<evidence type="ECO:0000256" key="1">
    <source>
        <dbReference type="SAM" id="MobiDB-lite"/>
    </source>
</evidence>
<sequence length="104" mass="12126">MWLRFTPVDQRQAVRAVDGAEDGDYWRRKWFRDDEMAGLDLTRHGGFAYVYHDEDPSIRPDHHQFTMRKIEPTNSNFMSPANNNSNTDDDDNNNHVPSSTTINV</sequence>